<keyword evidence="2" id="KW-1185">Reference proteome</keyword>
<dbReference type="EMBL" id="JABFUD020000007">
    <property type="protein sequence ID" value="KAI5077943.1"/>
    <property type="molecule type" value="Genomic_DNA"/>
</dbReference>
<reference evidence="1" key="1">
    <citation type="submission" date="2021-01" db="EMBL/GenBank/DDBJ databases">
        <title>Adiantum capillus-veneris genome.</title>
        <authorList>
            <person name="Fang Y."/>
            <person name="Liao Q."/>
        </authorList>
    </citation>
    <scope>NUCLEOTIDE SEQUENCE</scope>
    <source>
        <strain evidence="1">H3</strain>
        <tissue evidence="1">Leaf</tissue>
    </source>
</reference>
<protein>
    <submittedName>
        <fullName evidence="1">Uncharacterized protein</fullName>
    </submittedName>
</protein>
<evidence type="ECO:0000313" key="2">
    <source>
        <dbReference type="Proteomes" id="UP000886520"/>
    </source>
</evidence>
<organism evidence="1 2">
    <name type="scientific">Adiantum capillus-veneris</name>
    <name type="common">Maidenhair fern</name>
    <dbReference type="NCBI Taxonomy" id="13818"/>
    <lineage>
        <taxon>Eukaryota</taxon>
        <taxon>Viridiplantae</taxon>
        <taxon>Streptophyta</taxon>
        <taxon>Embryophyta</taxon>
        <taxon>Tracheophyta</taxon>
        <taxon>Polypodiopsida</taxon>
        <taxon>Polypodiidae</taxon>
        <taxon>Polypodiales</taxon>
        <taxon>Pteridineae</taxon>
        <taxon>Pteridaceae</taxon>
        <taxon>Vittarioideae</taxon>
        <taxon>Adiantum</taxon>
    </lineage>
</organism>
<dbReference type="AlphaFoldDB" id="A0A9D4V283"/>
<dbReference type="Proteomes" id="UP000886520">
    <property type="component" value="Chromosome 7"/>
</dbReference>
<name>A0A9D4V283_ADICA</name>
<evidence type="ECO:0000313" key="1">
    <source>
        <dbReference type="EMBL" id="KAI5077943.1"/>
    </source>
</evidence>
<gene>
    <name evidence="1" type="ORF">GOP47_0007767</name>
</gene>
<proteinExistence type="predicted"/>
<sequence length="160" mass="18640">MVGQTRQLRLQGPCFHLGESGLKRLLVLIHHHLSMWQVLSYLNFALRNNVQKRVLAIANLTMSSSFEGSGEILDDIVRHGNHDVIWCFLYERLVSTYVNINSNNKENEISFTNFHRRRLLTWILAQIHKDKDGLFPHQRLYQELHFALMAPTGYVIDSLV</sequence>
<accession>A0A9D4V283</accession>
<comment type="caution">
    <text evidence="1">The sequence shown here is derived from an EMBL/GenBank/DDBJ whole genome shotgun (WGS) entry which is preliminary data.</text>
</comment>